<evidence type="ECO:0000256" key="1">
    <source>
        <dbReference type="SAM" id="Phobius"/>
    </source>
</evidence>
<name>A0A1W1D5L6_9ZZZZ</name>
<feature type="transmembrane region" description="Helical" evidence="1">
    <location>
        <begin position="37"/>
        <end position="55"/>
    </location>
</feature>
<keyword evidence="1" id="KW-1133">Transmembrane helix</keyword>
<dbReference type="EMBL" id="FPHP01000045">
    <property type="protein sequence ID" value="SFV75722.1"/>
    <property type="molecule type" value="Genomic_DNA"/>
</dbReference>
<dbReference type="AlphaFoldDB" id="A0A1W1D5L6"/>
<sequence>MSLKNDIEMVKEELNAEEQFFEKAVVTERFFKKYKKIIVGGVVVIALGVAVSVGLELKKQHTLEASNDLLLQLEKNPKDTKLYEQLHAINPSLAALWEYSQATVNGDIKALEKLKDVKEPILNDLISYEVAQDMQSVEKLDAYALRQNAIYRDLALIQSAVILIHEKKLDLAHEKLASISQTSPLYKVASMLRHYGIK</sequence>
<gene>
    <name evidence="2" type="ORF">MNB_SM-3-1158</name>
</gene>
<keyword evidence="1" id="KW-0812">Transmembrane</keyword>
<accession>A0A1W1D5L6</accession>
<evidence type="ECO:0008006" key="3">
    <source>
        <dbReference type="Google" id="ProtNLM"/>
    </source>
</evidence>
<organism evidence="2">
    <name type="scientific">hydrothermal vent metagenome</name>
    <dbReference type="NCBI Taxonomy" id="652676"/>
    <lineage>
        <taxon>unclassified sequences</taxon>
        <taxon>metagenomes</taxon>
        <taxon>ecological metagenomes</taxon>
    </lineage>
</organism>
<keyword evidence="1" id="KW-0472">Membrane</keyword>
<reference evidence="2" key="1">
    <citation type="submission" date="2016-10" db="EMBL/GenBank/DDBJ databases">
        <authorList>
            <person name="de Groot N.N."/>
        </authorList>
    </citation>
    <scope>NUCLEOTIDE SEQUENCE</scope>
</reference>
<protein>
    <recommendedName>
        <fullName evidence="3">Mlr7403 protein</fullName>
    </recommendedName>
</protein>
<evidence type="ECO:0000313" key="2">
    <source>
        <dbReference type="EMBL" id="SFV75722.1"/>
    </source>
</evidence>
<proteinExistence type="predicted"/>